<dbReference type="AlphaFoldDB" id="A0A4P7NNA2"/>
<evidence type="ECO:0000256" key="1">
    <source>
        <dbReference type="SAM" id="MobiDB-lite"/>
    </source>
</evidence>
<feature type="region of interest" description="Disordered" evidence="1">
    <location>
        <begin position="182"/>
        <end position="304"/>
    </location>
</feature>
<evidence type="ECO:0000313" key="3">
    <source>
        <dbReference type="Proteomes" id="UP000294847"/>
    </source>
</evidence>
<gene>
    <name evidence="2" type="ORF">PoMZ_05442</name>
</gene>
<feature type="compositionally biased region" description="Polar residues" evidence="1">
    <location>
        <begin position="228"/>
        <end position="247"/>
    </location>
</feature>
<proteinExistence type="predicted"/>
<evidence type="ECO:0000313" key="2">
    <source>
        <dbReference type="EMBL" id="QBZ63754.1"/>
    </source>
</evidence>
<sequence length="322" mass="33157">MNIANNPQERFTKMRRERQDWTAQYPAYFRQTRDDKEFIMFRPHKGSAALVQLVHSDVNVRSRCMTVHSVSCIPGAPLKPNQVIANEYQQYSTLRIDTLECIHYAVVREHASRPIVLDVVAQSGVDKGPIIFSNGDKGWAQLETTPLVIIAKASTPCEATMIKVEAGIDPPEILRKPADPVLDVPAASGSEGASASASGKPATSASGGNTASASGGTTASAALAPEGNTASASGKPTTSASGETTAPASGRTTASAALASGGTAAPASGKPTASAAGGTTASASGEPTTSASAETTASAPGTSNETNLTIWFNAAKVEWIRD</sequence>
<name>A0A4P7NNA2_PYROR</name>
<reference evidence="2 3" key="1">
    <citation type="journal article" date="2019" name="Mol. Biol. Evol.">
        <title>Blast fungal genomes show frequent chromosomal changes, gene gains and losses, and effector gene turnover.</title>
        <authorList>
            <person name="Gomez Luciano L.B."/>
            <person name="Jason Tsai I."/>
            <person name="Chuma I."/>
            <person name="Tosa Y."/>
            <person name="Chen Y.H."/>
            <person name="Li J.Y."/>
            <person name="Li M.Y."/>
            <person name="Jade Lu M.Y."/>
            <person name="Nakayashiki H."/>
            <person name="Li W.H."/>
        </authorList>
    </citation>
    <scope>NUCLEOTIDE SEQUENCE [LARGE SCALE GENOMIC DNA]</scope>
    <source>
        <strain evidence="2">MZ5-1-6</strain>
    </source>
</reference>
<accession>A0A4P7NNA2</accession>
<dbReference type="Proteomes" id="UP000294847">
    <property type="component" value="Chromosome 6"/>
</dbReference>
<dbReference type="EMBL" id="CP034209">
    <property type="protein sequence ID" value="QBZ63754.1"/>
    <property type="molecule type" value="Genomic_DNA"/>
</dbReference>
<protein>
    <submittedName>
        <fullName evidence="2">Uncharacterized protein</fullName>
    </submittedName>
</protein>
<feature type="compositionally biased region" description="Low complexity" evidence="1">
    <location>
        <begin position="186"/>
        <end position="222"/>
    </location>
</feature>
<feature type="compositionally biased region" description="Low complexity" evidence="1">
    <location>
        <begin position="248"/>
        <end position="303"/>
    </location>
</feature>
<organism evidence="2 3">
    <name type="scientific">Pyricularia oryzae</name>
    <name type="common">Rice blast fungus</name>
    <name type="synonym">Magnaporthe oryzae</name>
    <dbReference type="NCBI Taxonomy" id="318829"/>
    <lineage>
        <taxon>Eukaryota</taxon>
        <taxon>Fungi</taxon>
        <taxon>Dikarya</taxon>
        <taxon>Ascomycota</taxon>
        <taxon>Pezizomycotina</taxon>
        <taxon>Sordariomycetes</taxon>
        <taxon>Sordariomycetidae</taxon>
        <taxon>Magnaporthales</taxon>
        <taxon>Pyriculariaceae</taxon>
        <taxon>Pyricularia</taxon>
    </lineage>
</organism>
<dbReference type="VEuPathDB" id="FungiDB:M_BR32_EuGene_00090301"/>